<dbReference type="GO" id="GO:0032259">
    <property type="term" value="P:methylation"/>
    <property type="evidence" value="ECO:0007669"/>
    <property type="project" value="UniProtKB-KW"/>
</dbReference>
<accession>A0A0M6YC68</accession>
<keyword evidence="3 9" id="KW-0808">Transferase</keyword>
<name>A0A0M6YC68_9HYPH</name>
<dbReference type="EMBL" id="CXST01000005">
    <property type="protein sequence ID" value="CTQ47019.1"/>
    <property type="molecule type" value="Genomic_DNA"/>
</dbReference>
<dbReference type="Gene3D" id="1.10.10.10">
    <property type="entry name" value="Winged helix-like DNA-binding domain superfamily/Winged helix DNA-binding domain"/>
    <property type="match status" value="1"/>
</dbReference>
<keyword evidence="10" id="KW-1185">Reference proteome</keyword>
<dbReference type="InterPro" id="IPR036388">
    <property type="entry name" value="WH-like_DNA-bd_sf"/>
</dbReference>
<comment type="catalytic activity">
    <reaction evidence="1">
        <text>a 4-O-methyl-thymidine in DNA + L-cysteinyl-[protein] = a thymidine in DNA + S-methyl-L-cysteinyl-[protein]</text>
        <dbReference type="Rhea" id="RHEA:53428"/>
        <dbReference type="Rhea" id="RHEA-COMP:10131"/>
        <dbReference type="Rhea" id="RHEA-COMP:10132"/>
        <dbReference type="Rhea" id="RHEA-COMP:13555"/>
        <dbReference type="Rhea" id="RHEA-COMP:13556"/>
        <dbReference type="ChEBI" id="CHEBI:29950"/>
        <dbReference type="ChEBI" id="CHEBI:82612"/>
        <dbReference type="ChEBI" id="CHEBI:137386"/>
        <dbReference type="ChEBI" id="CHEBI:137387"/>
        <dbReference type="EC" id="2.1.1.63"/>
    </reaction>
</comment>
<dbReference type="PROSITE" id="PS00374">
    <property type="entry name" value="MGMT"/>
    <property type="match status" value="1"/>
</dbReference>
<evidence type="ECO:0000259" key="7">
    <source>
        <dbReference type="Pfam" id="PF01035"/>
    </source>
</evidence>
<dbReference type="NCBIfam" id="TIGR00589">
    <property type="entry name" value="ogt"/>
    <property type="match status" value="1"/>
</dbReference>
<dbReference type="InterPro" id="IPR008332">
    <property type="entry name" value="MethylG_MeTrfase_N"/>
</dbReference>
<dbReference type="AlphaFoldDB" id="A0A0M6YC68"/>
<evidence type="ECO:0000256" key="4">
    <source>
        <dbReference type="ARBA" id="ARBA00022763"/>
    </source>
</evidence>
<keyword evidence="2 9" id="KW-0489">Methyltransferase</keyword>
<dbReference type="STRING" id="187304.B0E33_15790"/>
<dbReference type="GO" id="GO:0006281">
    <property type="term" value="P:DNA repair"/>
    <property type="evidence" value="ECO:0007669"/>
    <property type="project" value="UniProtKB-KW"/>
</dbReference>
<evidence type="ECO:0000259" key="8">
    <source>
        <dbReference type="Pfam" id="PF02870"/>
    </source>
</evidence>
<dbReference type="SUPFAM" id="SSF53155">
    <property type="entry name" value="Methylated DNA-protein cysteine methyltransferase domain"/>
    <property type="match status" value="1"/>
</dbReference>
<organism evidence="9 10">
    <name type="scientific">Roseibium aggregatum</name>
    <dbReference type="NCBI Taxonomy" id="187304"/>
    <lineage>
        <taxon>Bacteria</taxon>
        <taxon>Pseudomonadati</taxon>
        <taxon>Pseudomonadota</taxon>
        <taxon>Alphaproteobacteria</taxon>
        <taxon>Hyphomicrobiales</taxon>
        <taxon>Stappiaceae</taxon>
        <taxon>Roseibium</taxon>
    </lineage>
</organism>
<comment type="catalytic activity">
    <reaction evidence="6">
        <text>a 6-O-methyl-2'-deoxyguanosine in DNA + L-cysteinyl-[protein] = S-methyl-L-cysteinyl-[protein] + a 2'-deoxyguanosine in DNA</text>
        <dbReference type="Rhea" id="RHEA:24000"/>
        <dbReference type="Rhea" id="RHEA-COMP:10131"/>
        <dbReference type="Rhea" id="RHEA-COMP:10132"/>
        <dbReference type="Rhea" id="RHEA-COMP:11367"/>
        <dbReference type="Rhea" id="RHEA-COMP:11368"/>
        <dbReference type="ChEBI" id="CHEBI:29950"/>
        <dbReference type="ChEBI" id="CHEBI:82612"/>
        <dbReference type="ChEBI" id="CHEBI:85445"/>
        <dbReference type="ChEBI" id="CHEBI:85448"/>
        <dbReference type="EC" id="2.1.1.63"/>
    </reaction>
</comment>
<evidence type="ECO:0000256" key="6">
    <source>
        <dbReference type="ARBA" id="ARBA00049348"/>
    </source>
</evidence>
<evidence type="ECO:0000256" key="1">
    <source>
        <dbReference type="ARBA" id="ARBA00001286"/>
    </source>
</evidence>
<dbReference type="Pfam" id="PF01035">
    <property type="entry name" value="DNA_binding_1"/>
    <property type="match status" value="1"/>
</dbReference>
<keyword evidence="5" id="KW-0234">DNA repair</keyword>
<dbReference type="PANTHER" id="PTHR10815">
    <property type="entry name" value="METHYLATED-DNA--PROTEIN-CYSTEINE METHYLTRANSFERASE"/>
    <property type="match status" value="1"/>
</dbReference>
<dbReference type="Gene3D" id="3.30.160.70">
    <property type="entry name" value="Methylated DNA-protein cysteine methyltransferase domain"/>
    <property type="match status" value="1"/>
</dbReference>
<sequence>MPVAEIETWLGRLSITEVDGAITQLHWNGPSGKEETPLLKEAARQVQAYLAGDLKTFDLPLAPKGGELHQAVFKAMLAIPYGGTRTYGDLARELDTYGQPIGQACGANPIPIIIPCHRILSANGLGGYSGSGGTETKIALLKLEGGYPFLV</sequence>
<dbReference type="KEGG" id="lagg:B0E33_15790"/>
<dbReference type="InterPro" id="IPR036631">
    <property type="entry name" value="MGMT_N_sf"/>
</dbReference>
<proteinExistence type="predicted"/>
<dbReference type="PANTHER" id="PTHR10815:SF13">
    <property type="entry name" value="METHYLATED-DNA--PROTEIN-CYSTEINE METHYLTRANSFERASE"/>
    <property type="match status" value="1"/>
</dbReference>
<dbReference type="CDD" id="cd06445">
    <property type="entry name" value="ATase"/>
    <property type="match status" value="1"/>
</dbReference>
<feature type="domain" description="Methylguanine DNA methyltransferase ribonuclease-like" evidence="8">
    <location>
        <begin position="7"/>
        <end position="63"/>
    </location>
</feature>
<evidence type="ECO:0000256" key="5">
    <source>
        <dbReference type="ARBA" id="ARBA00023204"/>
    </source>
</evidence>
<feature type="domain" description="Methylated-DNA-[protein]-cysteine S-methyltransferase DNA binding" evidence="7">
    <location>
        <begin position="68"/>
        <end position="145"/>
    </location>
</feature>
<dbReference type="GO" id="GO:0003908">
    <property type="term" value="F:methylated-DNA-[protein]-cysteine S-methyltransferase activity"/>
    <property type="evidence" value="ECO:0007669"/>
    <property type="project" value="UniProtKB-EC"/>
</dbReference>
<dbReference type="InterPro" id="IPR036217">
    <property type="entry name" value="MethylDNA_cys_MeTrfase_DNAb"/>
</dbReference>
<dbReference type="OrthoDB" id="9802228at2"/>
<evidence type="ECO:0000256" key="3">
    <source>
        <dbReference type="ARBA" id="ARBA00022679"/>
    </source>
</evidence>
<dbReference type="Pfam" id="PF02870">
    <property type="entry name" value="Methyltransf_1N"/>
    <property type="match status" value="1"/>
</dbReference>
<dbReference type="Proteomes" id="UP000048926">
    <property type="component" value="Unassembled WGS sequence"/>
</dbReference>
<dbReference type="SUPFAM" id="SSF46767">
    <property type="entry name" value="Methylated DNA-protein cysteine methyltransferase, C-terminal domain"/>
    <property type="match status" value="1"/>
</dbReference>
<evidence type="ECO:0000256" key="2">
    <source>
        <dbReference type="ARBA" id="ARBA00022603"/>
    </source>
</evidence>
<evidence type="ECO:0000313" key="9">
    <source>
        <dbReference type="EMBL" id="CTQ47019.1"/>
    </source>
</evidence>
<reference evidence="10" key="1">
    <citation type="submission" date="2015-07" db="EMBL/GenBank/DDBJ databases">
        <authorList>
            <person name="Rodrigo-Torres Lidia"/>
            <person name="Arahal R.David."/>
        </authorList>
    </citation>
    <scope>NUCLEOTIDE SEQUENCE [LARGE SCALE GENOMIC DNA]</scope>
    <source>
        <strain evidence="10">CECT 4801</strain>
    </source>
</reference>
<dbReference type="RefSeq" id="WP_023003661.1">
    <property type="nucleotide sequence ID" value="NZ_CP045622.1"/>
</dbReference>
<dbReference type="EC" id="2.1.1.63" evidence="9"/>
<evidence type="ECO:0000313" key="10">
    <source>
        <dbReference type="Proteomes" id="UP000048926"/>
    </source>
</evidence>
<dbReference type="InterPro" id="IPR001497">
    <property type="entry name" value="MethylDNA_cys_MeTrfase_AS"/>
</dbReference>
<gene>
    <name evidence="9" type="primary">ogt</name>
    <name evidence="9" type="ORF">LAL4801_05479</name>
</gene>
<keyword evidence="4" id="KW-0227">DNA damage</keyword>
<protein>
    <submittedName>
        <fullName evidence="9">Methylated-DNA--protein-cysteine methyltransferase, constitutive</fullName>
        <ecNumber evidence="9">2.1.1.63</ecNumber>
    </submittedName>
</protein>
<dbReference type="InterPro" id="IPR014048">
    <property type="entry name" value="MethylDNA_cys_MeTrfase_DNA-bd"/>
</dbReference>